<evidence type="ECO:0000313" key="1">
    <source>
        <dbReference type="EMBL" id="MBB4912294.1"/>
    </source>
</evidence>
<dbReference type="Proteomes" id="UP000520767">
    <property type="component" value="Unassembled WGS sequence"/>
</dbReference>
<evidence type="ECO:0000313" key="2">
    <source>
        <dbReference type="Proteomes" id="UP000520767"/>
    </source>
</evidence>
<name>A0A7W7QF06_9PSEU</name>
<organism evidence="1 2">
    <name type="scientific">Actinophytocola algeriensis</name>
    <dbReference type="NCBI Taxonomy" id="1768010"/>
    <lineage>
        <taxon>Bacteria</taxon>
        <taxon>Bacillati</taxon>
        <taxon>Actinomycetota</taxon>
        <taxon>Actinomycetes</taxon>
        <taxon>Pseudonocardiales</taxon>
        <taxon>Pseudonocardiaceae</taxon>
    </lineage>
</organism>
<dbReference type="AlphaFoldDB" id="A0A7W7QF06"/>
<gene>
    <name evidence="1" type="ORF">FHR82_008565</name>
</gene>
<protein>
    <submittedName>
        <fullName evidence="1">Uncharacterized protein</fullName>
    </submittedName>
</protein>
<reference evidence="1 2" key="1">
    <citation type="submission" date="2020-08" db="EMBL/GenBank/DDBJ databases">
        <title>Genomic Encyclopedia of Type Strains, Phase III (KMG-III): the genomes of soil and plant-associated and newly described type strains.</title>
        <authorList>
            <person name="Whitman W."/>
        </authorList>
    </citation>
    <scope>NUCLEOTIDE SEQUENCE [LARGE SCALE GENOMIC DNA]</scope>
    <source>
        <strain evidence="1 2">CECT 8960</strain>
    </source>
</reference>
<keyword evidence="2" id="KW-1185">Reference proteome</keyword>
<accession>A0A7W7QF06</accession>
<sequence>MITAGDLARYCRETEFLGNSGPGRHLRYGLADVDDPRIS</sequence>
<proteinExistence type="predicted"/>
<dbReference type="EMBL" id="JACHJQ010000012">
    <property type="protein sequence ID" value="MBB4912294.1"/>
    <property type="molecule type" value="Genomic_DNA"/>
</dbReference>
<comment type="caution">
    <text evidence="1">The sequence shown here is derived from an EMBL/GenBank/DDBJ whole genome shotgun (WGS) entry which is preliminary data.</text>
</comment>